<proteinExistence type="predicted"/>
<feature type="region of interest" description="Disordered" evidence="1">
    <location>
        <begin position="128"/>
        <end position="181"/>
    </location>
</feature>
<feature type="compositionally biased region" description="Basic and acidic residues" evidence="1">
    <location>
        <begin position="347"/>
        <end position="357"/>
    </location>
</feature>
<dbReference type="HOGENOM" id="CLU_577653_0_0_1"/>
<dbReference type="InParanoid" id="D8QAZ5"/>
<feature type="region of interest" description="Disordered" evidence="1">
    <location>
        <begin position="194"/>
        <end position="317"/>
    </location>
</feature>
<dbReference type="Proteomes" id="UP000007431">
    <property type="component" value="Unassembled WGS sequence"/>
</dbReference>
<protein>
    <submittedName>
        <fullName evidence="2">Expressed protein</fullName>
    </submittedName>
</protein>
<feature type="compositionally biased region" description="Low complexity" evidence="1">
    <location>
        <begin position="304"/>
        <end position="317"/>
    </location>
</feature>
<evidence type="ECO:0000313" key="2">
    <source>
        <dbReference type="EMBL" id="EFI94270.1"/>
    </source>
</evidence>
<organism evidence="3">
    <name type="scientific">Schizophyllum commune (strain H4-8 / FGSC 9210)</name>
    <name type="common">Split gill fungus</name>
    <dbReference type="NCBI Taxonomy" id="578458"/>
    <lineage>
        <taxon>Eukaryota</taxon>
        <taxon>Fungi</taxon>
        <taxon>Dikarya</taxon>
        <taxon>Basidiomycota</taxon>
        <taxon>Agaricomycotina</taxon>
        <taxon>Agaricomycetes</taxon>
        <taxon>Agaricomycetidae</taxon>
        <taxon>Agaricales</taxon>
        <taxon>Schizophyllaceae</taxon>
        <taxon>Schizophyllum</taxon>
    </lineage>
</organism>
<dbReference type="EMBL" id="GL377309">
    <property type="protein sequence ID" value="EFI94270.1"/>
    <property type="molecule type" value="Genomic_DNA"/>
</dbReference>
<feature type="region of interest" description="Disordered" evidence="1">
    <location>
        <begin position="346"/>
        <end position="455"/>
    </location>
</feature>
<feature type="compositionally biased region" description="Basic residues" evidence="1">
    <location>
        <begin position="358"/>
        <end position="368"/>
    </location>
</feature>
<gene>
    <name evidence="2" type="ORF">SCHCODRAFT_82842</name>
</gene>
<dbReference type="KEGG" id="scm:SCHCO_02633235"/>
<reference evidence="2 3" key="1">
    <citation type="journal article" date="2010" name="Nat. Biotechnol.">
        <title>Genome sequence of the model mushroom Schizophyllum commune.</title>
        <authorList>
            <person name="Ohm R.A."/>
            <person name="de Jong J.F."/>
            <person name="Lugones L.G."/>
            <person name="Aerts A."/>
            <person name="Kothe E."/>
            <person name="Stajich J.E."/>
            <person name="de Vries R.P."/>
            <person name="Record E."/>
            <person name="Levasseur A."/>
            <person name="Baker S.E."/>
            <person name="Bartholomew K.A."/>
            <person name="Coutinho P.M."/>
            <person name="Erdmann S."/>
            <person name="Fowler T.J."/>
            <person name="Gathman A.C."/>
            <person name="Lombard V."/>
            <person name="Henrissat B."/>
            <person name="Knabe N."/>
            <person name="Kuees U."/>
            <person name="Lilly W.W."/>
            <person name="Lindquist E."/>
            <person name="Lucas S."/>
            <person name="Magnuson J.K."/>
            <person name="Piumi F."/>
            <person name="Raudaskoski M."/>
            <person name="Salamov A."/>
            <person name="Schmutz J."/>
            <person name="Schwarze F.W.M.R."/>
            <person name="vanKuyk P.A."/>
            <person name="Horton J.S."/>
            <person name="Grigoriev I.V."/>
            <person name="Woesten H.A.B."/>
        </authorList>
    </citation>
    <scope>NUCLEOTIDE SEQUENCE [LARGE SCALE GENOMIC DNA]</scope>
    <source>
        <strain evidence="3">H4-8 / FGSC 9210</strain>
    </source>
</reference>
<dbReference type="AlphaFoldDB" id="D8QAZ5"/>
<accession>D8QAZ5</accession>
<evidence type="ECO:0000256" key="1">
    <source>
        <dbReference type="SAM" id="MobiDB-lite"/>
    </source>
</evidence>
<dbReference type="OrthoDB" id="2934126at2759"/>
<sequence>MAPRGRQPRRLAAEQAVPVRPEVMEEEEERCMVESEPQYTIDIERWRQQVEQEWTMAEEVEREDAEMALEQHLSELGCNRAPSNVLANEFFGLDGSRRVAAAVQEDDGGASAMEDETGSPLQRVRTIKRASRTRRMSAWEKTPSPKDLPLPHIAGGHHARDRRAPAWQDSPETPDLPPPEVIFGHRLERRLEDSYTGQYRHMRSPSAPDRRYLSSSRRVPEWQMSPETPALPSPEVLFANQEDGYRTSGPDSRHRRVGSAVDERGVKRLAPRAVGGPRAFGHTRVESESAVLRRPSGARPDVCSPPAVYSPAVSSLSPPLGDALLPPLEESLFSWEFPVVEDIESMDGERERGENTRVLRKRSSKGVKRPYQNAFSGDEGHAPDAPPRARKLARAPKRLPPQTPLAECHVPEQRLPQSAYAERTPRTPLEARSPRVLTKARPQASLAQEYAKGERMREEMRRELMENVLGMRC</sequence>
<dbReference type="GeneID" id="9594314"/>
<feature type="compositionally biased region" description="Basic residues" evidence="1">
    <location>
        <begin position="388"/>
        <end position="397"/>
    </location>
</feature>
<name>D8QAZ5_SCHCM</name>
<dbReference type="VEuPathDB" id="FungiDB:SCHCODRAFT_02633235"/>
<evidence type="ECO:0000313" key="3">
    <source>
        <dbReference type="Proteomes" id="UP000007431"/>
    </source>
</evidence>
<dbReference type="RefSeq" id="XP_003029173.1">
    <property type="nucleotide sequence ID" value="XM_003029127.1"/>
</dbReference>
<keyword evidence="3" id="KW-1185">Reference proteome</keyword>